<proteinExistence type="predicted"/>
<accession>A0A6N9Q098</accession>
<dbReference type="Pfam" id="PF07352">
    <property type="entry name" value="Phage_Mu_Gam"/>
    <property type="match status" value="1"/>
</dbReference>
<evidence type="ECO:0000313" key="2">
    <source>
        <dbReference type="Proteomes" id="UP000448943"/>
    </source>
</evidence>
<dbReference type="OrthoDB" id="1908548at2"/>
<dbReference type="InterPro" id="IPR009951">
    <property type="entry name" value="Host-nuc_inhib_Gam"/>
</dbReference>
<gene>
    <name evidence="1" type="ORF">ERL59_05020</name>
</gene>
<dbReference type="AlphaFoldDB" id="A0A6N9Q098"/>
<reference evidence="1 2" key="1">
    <citation type="submission" date="2019-01" db="EMBL/GenBank/DDBJ databases">
        <title>Chengkuizengella sp. nov., isolated from deep-sea sediment of East Pacific Ocean.</title>
        <authorList>
            <person name="Yang J."/>
            <person name="Lai Q."/>
            <person name="Shao Z."/>
        </authorList>
    </citation>
    <scope>NUCLEOTIDE SEQUENCE [LARGE SCALE GENOMIC DNA]</scope>
    <source>
        <strain evidence="1 2">YPA3-1-1</strain>
    </source>
</reference>
<dbReference type="GO" id="GO:0003690">
    <property type="term" value="F:double-stranded DNA binding"/>
    <property type="evidence" value="ECO:0007669"/>
    <property type="project" value="InterPro"/>
</dbReference>
<comment type="caution">
    <text evidence="1">The sequence shown here is derived from an EMBL/GenBank/DDBJ whole genome shotgun (WGS) entry which is preliminary data.</text>
</comment>
<evidence type="ECO:0008006" key="3">
    <source>
        <dbReference type="Google" id="ProtNLM"/>
    </source>
</evidence>
<name>A0A6N9Q098_9BACL</name>
<sequence>MNQVNALVQHDLDTINEVQDERFKITDLKSLSWAMRILSALAAKKNEVNNLADEEIRRIETYRKSELDVMEQSESYFKSLINEYGVNRKESDSKFKSEKTPYGKIGFRKQQSQWNYQDDELVEFLQKEHSDLIRTKKEPIKKEIKQRFKVTKGKVYDGNGQLVAGISVEERPDKLDIQVEV</sequence>
<dbReference type="GO" id="GO:0042262">
    <property type="term" value="P:DNA protection"/>
    <property type="evidence" value="ECO:0007669"/>
    <property type="project" value="InterPro"/>
</dbReference>
<evidence type="ECO:0000313" key="1">
    <source>
        <dbReference type="EMBL" id="NBI28315.1"/>
    </source>
</evidence>
<protein>
    <recommendedName>
        <fullName evidence="3">Gam-like protein</fullName>
    </recommendedName>
</protein>
<dbReference type="SUPFAM" id="SSF161266">
    <property type="entry name" value="Gam-like"/>
    <property type="match status" value="1"/>
</dbReference>
<dbReference type="Proteomes" id="UP000448943">
    <property type="component" value="Unassembled WGS sequence"/>
</dbReference>
<keyword evidence="2" id="KW-1185">Reference proteome</keyword>
<dbReference type="RefSeq" id="WP_160645095.1">
    <property type="nucleotide sequence ID" value="NZ_SIJB01000012.1"/>
</dbReference>
<organism evidence="1 2">
    <name type="scientific">Chengkuizengella marina</name>
    <dbReference type="NCBI Taxonomy" id="2507566"/>
    <lineage>
        <taxon>Bacteria</taxon>
        <taxon>Bacillati</taxon>
        <taxon>Bacillota</taxon>
        <taxon>Bacilli</taxon>
        <taxon>Bacillales</taxon>
        <taxon>Paenibacillaceae</taxon>
        <taxon>Chengkuizengella</taxon>
    </lineage>
</organism>
<dbReference type="EMBL" id="SIJB01000012">
    <property type="protein sequence ID" value="NBI28315.1"/>
    <property type="molecule type" value="Genomic_DNA"/>
</dbReference>